<dbReference type="InterPro" id="IPR001881">
    <property type="entry name" value="EGF-like_Ca-bd_dom"/>
</dbReference>
<organism evidence="13 14">
    <name type="scientific">Geodia barretti</name>
    <name type="common">Barrett's horny sponge</name>
    <dbReference type="NCBI Taxonomy" id="519541"/>
    <lineage>
        <taxon>Eukaryota</taxon>
        <taxon>Metazoa</taxon>
        <taxon>Porifera</taxon>
        <taxon>Demospongiae</taxon>
        <taxon>Heteroscleromorpha</taxon>
        <taxon>Tetractinellida</taxon>
        <taxon>Astrophorina</taxon>
        <taxon>Geodiidae</taxon>
        <taxon>Geodia</taxon>
    </lineage>
</organism>
<proteinExistence type="inferred from homology"/>
<evidence type="ECO:0000256" key="10">
    <source>
        <dbReference type="SAM" id="MobiDB-lite"/>
    </source>
</evidence>
<evidence type="ECO:0000256" key="2">
    <source>
        <dbReference type="ARBA" id="ARBA00006127"/>
    </source>
</evidence>
<name>A0AA35WUM9_GEOBA</name>
<comment type="similarity">
    <text evidence="2">Belongs to the fibulin family.</text>
</comment>
<keyword evidence="6" id="KW-0677">Repeat</keyword>
<dbReference type="CDD" id="cd00054">
    <property type="entry name" value="EGF_CA"/>
    <property type="match status" value="1"/>
</dbReference>
<sequence>MNVLKGWPGVTTTAWTSETGSPDSYFCTCRHGFALSQDLHSCYDVDECETGEHNCDQICTADDDSGWFNCSCRDGFTMGEDGHTCIDIDECETMNGTMLCQTNTTGRECTNTPGSYQCLCLEGFELNDQQNKCTDIDECTEGTSVCQQGCDNTEGGYNCSCRTQWYRPDGQYNCTAMDVCTELAVSCGGHSSCVNSPDSEEGYSCVCDSGYRQDGNSCSVIGIVHVYWVGGVVLLLLSLVLIGVFFRLRHKYLQNKHDIEKRYGVLFSYNMKKEKVDPSYEPIDFSPMRPLSYTFSLMSTLELYGYSSHHSLCEISNGELTTAEGKLFSQNVRFISDEENLRVRRELSAIVEDREDNVSEGKLSENVSPDQDSESIGSKDFRTSAYSGYVEDAQNVYQSPGQSLSCGATMLASAIEEEHVVASDGYVEEQVLSKSTSKAENLEAGDCIDGINTRAIAKPMEKNESQLTQDAKDSPILNGVIPSTEDSRKGVDSPLPCESSADTVFSMHPAPATFHQFTQTSTAVTCTTGSTETSGYTCEEGNPSFSTTSYVTESGTATSSESSGYASEYISDKKGVSLSSQACCNSDHHRPEFADKSTCAAPSDYVGDAGQCSVGNNNTGLSSETIQPPHHLFSKDHLQKPVQDLHSEINTPPPDSYINSEMTGEDSSFCSDDHIAPVQSVTATGACTNGDSDCQWLRPLSD</sequence>
<dbReference type="PANTHER" id="PTHR24050">
    <property type="entry name" value="PA14 DOMAIN-CONTAINING PROTEIN"/>
    <property type="match status" value="1"/>
</dbReference>
<evidence type="ECO:0000313" key="14">
    <source>
        <dbReference type="Proteomes" id="UP001174909"/>
    </source>
</evidence>
<dbReference type="GO" id="GO:0005509">
    <property type="term" value="F:calcium ion binding"/>
    <property type="evidence" value="ECO:0007669"/>
    <property type="project" value="InterPro"/>
</dbReference>
<evidence type="ECO:0000256" key="11">
    <source>
        <dbReference type="SAM" id="Phobius"/>
    </source>
</evidence>
<dbReference type="FunFam" id="2.10.25.10:FF:000005">
    <property type="entry name" value="Fibrillin 2"/>
    <property type="match status" value="1"/>
</dbReference>
<feature type="region of interest" description="Disordered" evidence="10">
    <location>
        <begin position="466"/>
        <end position="496"/>
    </location>
</feature>
<dbReference type="SMART" id="SM00179">
    <property type="entry name" value="EGF_CA"/>
    <property type="match status" value="4"/>
</dbReference>
<keyword evidence="11" id="KW-1133">Transmembrane helix</keyword>
<evidence type="ECO:0000256" key="9">
    <source>
        <dbReference type="PROSITE-ProRule" id="PRU00076"/>
    </source>
</evidence>
<dbReference type="Gene3D" id="2.10.25.10">
    <property type="entry name" value="Laminin"/>
    <property type="match status" value="5"/>
</dbReference>
<dbReference type="PROSITE" id="PS01186">
    <property type="entry name" value="EGF_2"/>
    <property type="match status" value="2"/>
</dbReference>
<protein>
    <submittedName>
        <fullName evidence="13">Matrilin-2</fullName>
    </submittedName>
</protein>
<dbReference type="PROSITE" id="PS00010">
    <property type="entry name" value="ASX_HYDROXYL"/>
    <property type="match status" value="1"/>
</dbReference>
<evidence type="ECO:0000259" key="12">
    <source>
        <dbReference type="PROSITE" id="PS50026"/>
    </source>
</evidence>
<feature type="transmembrane region" description="Helical" evidence="11">
    <location>
        <begin position="226"/>
        <end position="246"/>
    </location>
</feature>
<dbReference type="Pfam" id="PF12662">
    <property type="entry name" value="cEGF"/>
    <property type="match status" value="3"/>
</dbReference>
<feature type="compositionally biased region" description="Polar residues" evidence="10">
    <location>
        <begin position="365"/>
        <end position="376"/>
    </location>
</feature>
<feature type="domain" description="EGF-like" evidence="12">
    <location>
        <begin position="87"/>
        <end position="130"/>
    </location>
</feature>
<evidence type="ECO:0000256" key="1">
    <source>
        <dbReference type="ARBA" id="ARBA00004498"/>
    </source>
</evidence>
<dbReference type="AlphaFoldDB" id="A0AA35WUM9"/>
<evidence type="ECO:0000256" key="5">
    <source>
        <dbReference type="ARBA" id="ARBA00022729"/>
    </source>
</evidence>
<dbReference type="SMART" id="SM00181">
    <property type="entry name" value="EGF"/>
    <property type="match status" value="4"/>
</dbReference>
<dbReference type="InterPro" id="IPR052235">
    <property type="entry name" value="Nephronectin_domain"/>
</dbReference>
<evidence type="ECO:0000256" key="7">
    <source>
        <dbReference type="ARBA" id="ARBA00023157"/>
    </source>
</evidence>
<keyword evidence="11" id="KW-0472">Membrane</keyword>
<keyword evidence="3" id="KW-0964">Secreted</keyword>
<dbReference type="InterPro" id="IPR018097">
    <property type="entry name" value="EGF_Ca-bd_CS"/>
</dbReference>
<comment type="caution">
    <text evidence="9">Lacks conserved residue(s) required for the propagation of feature annotation.</text>
</comment>
<keyword evidence="11" id="KW-0812">Transmembrane</keyword>
<dbReference type="EMBL" id="CASHTH010002269">
    <property type="protein sequence ID" value="CAI8027295.1"/>
    <property type="molecule type" value="Genomic_DNA"/>
</dbReference>
<gene>
    <name evidence="13" type="ORF">GBAR_LOCUS15623</name>
</gene>
<evidence type="ECO:0000256" key="4">
    <source>
        <dbReference type="ARBA" id="ARBA00022536"/>
    </source>
</evidence>
<keyword evidence="5" id="KW-0732">Signal</keyword>
<dbReference type="InterPro" id="IPR009030">
    <property type="entry name" value="Growth_fac_rcpt_cys_sf"/>
</dbReference>
<evidence type="ECO:0000256" key="8">
    <source>
        <dbReference type="ARBA" id="ARBA00023180"/>
    </source>
</evidence>
<feature type="domain" description="EGF-like" evidence="12">
    <location>
        <begin position="176"/>
        <end position="219"/>
    </location>
</feature>
<keyword evidence="8" id="KW-0325">Glycoprotein</keyword>
<dbReference type="SUPFAM" id="SSF57184">
    <property type="entry name" value="Growth factor receptor domain"/>
    <property type="match status" value="2"/>
</dbReference>
<dbReference type="InterPro" id="IPR000742">
    <property type="entry name" value="EGF"/>
</dbReference>
<keyword evidence="4 9" id="KW-0245">EGF-like domain</keyword>
<keyword evidence="14" id="KW-1185">Reference proteome</keyword>
<comment type="subcellular location">
    <subcellularLocation>
        <location evidence="1">Secreted</location>
        <location evidence="1">Extracellular space</location>
        <location evidence="1">Extracellular matrix</location>
    </subcellularLocation>
</comment>
<evidence type="ECO:0000313" key="13">
    <source>
        <dbReference type="EMBL" id="CAI8027295.1"/>
    </source>
</evidence>
<dbReference type="InterPro" id="IPR000152">
    <property type="entry name" value="EGF-type_Asp/Asn_hydroxyl_site"/>
</dbReference>
<evidence type="ECO:0000256" key="3">
    <source>
        <dbReference type="ARBA" id="ARBA00022530"/>
    </source>
</evidence>
<dbReference type="PROSITE" id="PS50026">
    <property type="entry name" value="EGF_3"/>
    <property type="match status" value="2"/>
</dbReference>
<dbReference type="PANTHER" id="PTHR24050:SF28">
    <property type="entry name" value="UROMODULIN-LIKE"/>
    <property type="match status" value="1"/>
</dbReference>
<reference evidence="13" key="1">
    <citation type="submission" date="2023-03" db="EMBL/GenBank/DDBJ databases">
        <authorList>
            <person name="Steffen K."/>
            <person name="Cardenas P."/>
        </authorList>
    </citation>
    <scope>NUCLEOTIDE SEQUENCE</scope>
</reference>
<comment type="caution">
    <text evidence="13">The sequence shown here is derived from an EMBL/GenBank/DDBJ whole genome shotgun (WGS) entry which is preliminary data.</text>
</comment>
<dbReference type="Proteomes" id="UP001174909">
    <property type="component" value="Unassembled WGS sequence"/>
</dbReference>
<dbReference type="InterPro" id="IPR026823">
    <property type="entry name" value="cEGF"/>
</dbReference>
<accession>A0AA35WUM9</accession>
<evidence type="ECO:0000256" key="6">
    <source>
        <dbReference type="ARBA" id="ARBA00022737"/>
    </source>
</evidence>
<feature type="region of interest" description="Disordered" evidence="10">
    <location>
        <begin position="355"/>
        <end position="379"/>
    </location>
</feature>
<keyword evidence="3" id="KW-0272">Extracellular matrix</keyword>
<dbReference type="PROSITE" id="PS01187">
    <property type="entry name" value="EGF_CA"/>
    <property type="match status" value="1"/>
</dbReference>
<keyword evidence="7" id="KW-1015">Disulfide bond</keyword>